<protein>
    <submittedName>
        <fullName evidence="1">Uncharacterized protein</fullName>
    </submittedName>
</protein>
<comment type="caution">
    <text evidence="1">The sequence shown here is derived from an EMBL/GenBank/DDBJ whole genome shotgun (WGS) entry which is preliminary data.</text>
</comment>
<name>A0A0F9CGP7_9ZZZZ</name>
<proteinExistence type="predicted"/>
<dbReference type="AlphaFoldDB" id="A0A0F9CGP7"/>
<evidence type="ECO:0000313" key="1">
    <source>
        <dbReference type="EMBL" id="KKK95856.1"/>
    </source>
</evidence>
<sequence length="100" mass="11357">MSEPLPELKTWKPGSPLITKTAFLNAYDEWRTTKAEDAMHDARAINQWRIEGEEVVVVDLGFTKGGLHEYRVMLRSSAEYLISTGGKIGILWIYDLEDGE</sequence>
<gene>
    <name evidence="1" type="ORF">LCGC14_2668630</name>
</gene>
<reference evidence="1" key="1">
    <citation type="journal article" date="2015" name="Nature">
        <title>Complex archaea that bridge the gap between prokaryotes and eukaryotes.</title>
        <authorList>
            <person name="Spang A."/>
            <person name="Saw J.H."/>
            <person name="Jorgensen S.L."/>
            <person name="Zaremba-Niedzwiedzka K."/>
            <person name="Martijn J."/>
            <person name="Lind A.E."/>
            <person name="van Eijk R."/>
            <person name="Schleper C."/>
            <person name="Guy L."/>
            <person name="Ettema T.J."/>
        </authorList>
    </citation>
    <scope>NUCLEOTIDE SEQUENCE</scope>
</reference>
<accession>A0A0F9CGP7</accession>
<organism evidence="1">
    <name type="scientific">marine sediment metagenome</name>
    <dbReference type="NCBI Taxonomy" id="412755"/>
    <lineage>
        <taxon>unclassified sequences</taxon>
        <taxon>metagenomes</taxon>
        <taxon>ecological metagenomes</taxon>
    </lineage>
</organism>
<dbReference type="EMBL" id="LAZR01046726">
    <property type="protein sequence ID" value="KKK95856.1"/>
    <property type="molecule type" value="Genomic_DNA"/>
</dbReference>